<name>A0ABW4WSS8_9BACT</name>
<dbReference type="RefSeq" id="WP_229962751.1">
    <property type="nucleotide sequence ID" value="NZ_JAJJWI010000032.1"/>
</dbReference>
<evidence type="ECO:0000313" key="1">
    <source>
        <dbReference type="EMBL" id="MFD2065824.1"/>
    </source>
</evidence>
<comment type="caution">
    <text evidence="1">The sequence shown here is derived from an EMBL/GenBank/DDBJ whole genome shotgun (WGS) entry which is preliminary data.</text>
</comment>
<reference evidence="2" key="1">
    <citation type="journal article" date="2019" name="Int. J. Syst. Evol. Microbiol.">
        <title>The Global Catalogue of Microorganisms (GCM) 10K type strain sequencing project: providing services to taxonomists for standard genome sequencing and annotation.</title>
        <authorList>
            <consortium name="The Broad Institute Genomics Platform"/>
            <consortium name="The Broad Institute Genome Sequencing Center for Infectious Disease"/>
            <person name="Wu L."/>
            <person name="Ma J."/>
        </authorList>
    </citation>
    <scope>NUCLEOTIDE SEQUENCE [LARGE SCALE GENOMIC DNA]</scope>
    <source>
        <strain evidence="2">JCM 16545</strain>
    </source>
</reference>
<accession>A0ABW4WSS8</accession>
<dbReference type="EMBL" id="JBHUHV010000010">
    <property type="protein sequence ID" value="MFD2065824.1"/>
    <property type="molecule type" value="Genomic_DNA"/>
</dbReference>
<protein>
    <submittedName>
        <fullName evidence="1">Uncharacterized protein</fullName>
    </submittedName>
</protein>
<sequence>MDSVNKKEDYNPSIAYEYLVMLAFNCPRNRDPFGLAYFGIYDDNTGEGVGHDVKFGVSAAIRKVANDSWGTKYFSPLMQLDRKLWKNPDVNKEELNQIIDEAHQLFAEVGVEPV</sequence>
<evidence type="ECO:0000313" key="2">
    <source>
        <dbReference type="Proteomes" id="UP001597369"/>
    </source>
</evidence>
<proteinExistence type="predicted"/>
<organism evidence="1 2">
    <name type="scientific">Pontibacter silvestris</name>
    <dbReference type="NCBI Taxonomy" id="2305183"/>
    <lineage>
        <taxon>Bacteria</taxon>
        <taxon>Pseudomonadati</taxon>
        <taxon>Bacteroidota</taxon>
        <taxon>Cytophagia</taxon>
        <taxon>Cytophagales</taxon>
        <taxon>Hymenobacteraceae</taxon>
        <taxon>Pontibacter</taxon>
    </lineage>
</organism>
<keyword evidence="2" id="KW-1185">Reference proteome</keyword>
<dbReference type="Proteomes" id="UP001597369">
    <property type="component" value="Unassembled WGS sequence"/>
</dbReference>
<gene>
    <name evidence="1" type="ORF">ACFSKU_02940</name>
</gene>